<dbReference type="Pfam" id="PF13847">
    <property type="entry name" value="Methyltransf_31"/>
    <property type="match status" value="1"/>
</dbReference>
<sequence length="288" mass="32711">MSGLLKRALYEDEPPSIILATPSSSFDSSYEWINVSPDVKKLADFNRTFTGYIVSHTRMFRSIGLEHLTSSHVVIEIGSSYGVASNLMAKKAKMVVGVETSKECIEKARKDFAQVTNLRFELMDILLMPKQAAEIVKYSLTNKPADDLIVFLDIGGDRDVTSLLSTIAFIERSLTPRIIVVKSLKLCRTHPRVKNQPTVDIYSTEEKENVCSVRHFVHPLKYPEKLSLRSGRMICRYENYDLKGCFKHRDPFNLGGGTCELDHEECHACGELGHRARECKHEESRRLR</sequence>
<evidence type="ECO:0000256" key="1">
    <source>
        <dbReference type="PROSITE-ProRule" id="PRU00047"/>
    </source>
</evidence>
<keyword evidence="4" id="KW-1185">Reference proteome</keyword>
<organism evidence="3 4">
    <name type="scientific">Triparma columacea</name>
    <dbReference type="NCBI Taxonomy" id="722753"/>
    <lineage>
        <taxon>Eukaryota</taxon>
        <taxon>Sar</taxon>
        <taxon>Stramenopiles</taxon>
        <taxon>Ochrophyta</taxon>
        <taxon>Bolidophyceae</taxon>
        <taxon>Parmales</taxon>
        <taxon>Triparmaceae</taxon>
        <taxon>Triparma</taxon>
    </lineage>
</organism>
<dbReference type="InterPro" id="IPR029063">
    <property type="entry name" value="SAM-dependent_MTases_sf"/>
</dbReference>
<dbReference type="GO" id="GO:0003676">
    <property type="term" value="F:nucleic acid binding"/>
    <property type="evidence" value="ECO:0007669"/>
    <property type="project" value="InterPro"/>
</dbReference>
<dbReference type="EMBL" id="BRYA01001544">
    <property type="protein sequence ID" value="GMI45347.1"/>
    <property type="molecule type" value="Genomic_DNA"/>
</dbReference>
<dbReference type="Gene3D" id="3.40.50.150">
    <property type="entry name" value="Vaccinia Virus protein VP39"/>
    <property type="match status" value="1"/>
</dbReference>
<protein>
    <recommendedName>
        <fullName evidence="2">CCHC-type domain-containing protein</fullName>
    </recommendedName>
</protein>
<dbReference type="SUPFAM" id="SSF53335">
    <property type="entry name" value="S-adenosyl-L-methionine-dependent methyltransferases"/>
    <property type="match status" value="1"/>
</dbReference>
<dbReference type="InterPro" id="IPR025714">
    <property type="entry name" value="Methyltranfer_dom"/>
</dbReference>
<keyword evidence="1" id="KW-0863">Zinc-finger</keyword>
<reference evidence="4" key="1">
    <citation type="journal article" date="2023" name="Commun. Biol.">
        <title>Genome analysis of Parmales, the sister group of diatoms, reveals the evolutionary specialization of diatoms from phago-mixotrophs to photoautotrophs.</title>
        <authorList>
            <person name="Ban H."/>
            <person name="Sato S."/>
            <person name="Yoshikawa S."/>
            <person name="Yamada K."/>
            <person name="Nakamura Y."/>
            <person name="Ichinomiya M."/>
            <person name="Sato N."/>
            <person name="Blanc-Mathieu R."/>
            <person name="Endo H."/>
            <person name="Kuwata A."/>
            <person name="Ogata H."/>
        </authorList>
    </citation>
    <scope>NUCLEOTIDE SEQUENCE [LARGE SCALE GENOMIC DNA]</scope>
</reference>
<dbReference type="Pfam" id="PF00098">
    <property type="entry name" value="zf-CCHC"/>
    <property type="match status" value="1"/>
</dbReference>
<proteinExistence type="predicted"/>
<keyword evidence="1" id="KW-0862">Zinc</keyword>
<dbReference type="Proteomes" id="UP001165065">
    <property type="component" value="Unassembled WGS sequence"/>
</dbReference>
<gene>
    <name evidence="3" type="ORF">TrCOL_g9833</name>
</gene>
<dbReference type="PROSITE" id="PS50158">
    <property type="entry name" value="ZF_CCHC"/>
    <property type="match status" value="1"/>
</dbReference>
<dbReference type="CDD" id="cd02440">
    <property type="entry name" value="AdoMet_MTases"/>
    <property type="match status" value="1"/>
</dbReference>
<feature type="domain" description="CCHC-type" evidence="2">
    <location>
        <begin position="266"/>
        <end position="280"/>
    </location>
</feature>
<comment type="caution">
    <text evidence="3">The sequence shown here is derived from an EMBL/GenBank/DDBJ whole genome shotgun (WGS) entry which is preliminary data.</text>
</comment>
<name>A0A9W7GJX0_9STRA</name>
<evidence type="ECO:0000313" key="3">
    <source>
        <dbReference type="EMBL" id="GMI45347.1"/>
    </source>
</evidence>
<evidence type="ECO:0000259" key="2">
    <source>
        <dbReference type="PROSITE" id="PS50158"/>
    </source>
</evidence>
<accession>A0A9W7GJX0</accession>
<dbReference type="GO" id="GO:0008270">
    <property type="term" value="F:zinc ion binding"/>
    <property type="evidence" value="ECO:0007669"/>
    <property type="project" value="UniProtKB-KW"/>
</dbReference>
<dbReference type="AlphaFoldDB" id="A0A9W7GJX0"/>
<keyword evidence="1" id="KW-0479">Metal-binding</keyword>
<evidence type="ECO:0000313" key="4">
    <source>
        <dbReference type="Proteomes" id="UP001165065"/>
    </source>
</evidence>
<dbReference type="OrthoDB" id="542683at2759"/>
<dbReference type="InterPro" id="IPR001878">
    <property type="entry name" value="Znf_CCHC"/>
</dbReference>